<dbReference type="RefSeq" id="WP_193921320.1">
    <property type="nucleotide sequence ID" value="NZ_JADEWL010000046.1"/>
</dbReference>
<accession>A0A8J7FHU0</accession>
<dbReference type="Proteomes" id="UP000620559">
    <property type="component" value="Unassembled WGS sequence"/>
</dbReference>
<reference evidence="2" key="1">
    <citation type="submission" date="2020-10" db="EMBL/GenBank/DDBJ databases">
        <authorList>
            <person name="Castelo-Branco R."/>
            <person name="Eusebio N."/>
            <person name="Adriana R."/>
            <person name="Vieira A."/>
            <person name="Brugerolle De Fraissinette N."/>
            <person name="Rezende De Castro R."/>
            <person name="Schneider M.P."/>
            <person name="Vasconcelos V."/>
            <person name="Leao P.N."/>
        </authorList>
    </citation>
    <scope>NUCLEOTIDE SEQUENCE</scope>
    <source>
        <strain evidence="2">LEGE 06105</strain>
    </source>
</reference>
<feature type="transmembrane region" description="Helical" evidence="1">
    <location>
        <begin position="16"/>
        <end position="37"/>
    </location>
</feature>
<comment type="caution">
    <text evidence="2">The sequence shown here is derived from an EMBL/GenBank/DDBJ whole genome shotgun (WGS) entry which is preliminary data.</text>
</comment>
<name>A0A8J7FHU0_9CYAN</name>
<proteinExistence type="predicted"/>
<evidence type="ECO:0000313" key="2">
    <source>
        <dbReference type="EMBL" id="MBE9213971.1"/>
    </source>
</evidence>
<keyword evidence="3" id="KW-1185">Reference proteome</keyword>
<evidence type="ECO:0000256" key="1">
    <source>
        <dbReference type="SAM" id="Phobius"/>
    </source>
</evidence>
<dbReference type="EMBL" id="JADEWL010000046">
    <property type="protein sequence ID" value="MBE9213971.1"/>
    <property type="molecule type" value="Genomic_DNA"/>
</dbReference>
<gene>
    <name evidence="2" type="ORF">IQ247_15070</name>
</gene>
<sequence length="77" mass="8725">MKISDKYLKIDFEIQLFAYSINLASQLHIIIFPNLLANSAQIKLFSKRMMSATSKVAHIADKMGGENQKITKNIAIR</sequence>
<dbReference type="AlphaFoldDB" id="A0A8J7FHU0"/>
<evidence type="ECO:0000313" key="3">
    <source>
        <dbReference type="Proteomes" id="UP000620559"/>
    </source>
</evidence>
<organism evidence="2 3">
    <name type="scientific">Plectonema cf. radiosum LEGE 06105</name>
    <dbReference type="NCBI Taxonomy" id="945769"/>
    <lineage>
        <taxon>Bacteria</taxon>
        <taxon>Bacillati</taxon>
        <taxon>Cyanobacteriota</taxon>
        <taxon>Cyanophyceae</taxon>
        <taxon>Oscillatoriophycideae</taxon>
        <taxon>Oscillatoriales</taxon>
        <taxon>Microcoleaceae</taxon>
        <taxon>Plectonema</taxon>
    </lineage>
</organism>
<protein>
    <submittedName>
        <fullName evidence="2">Uncharacterized protein</fullName>
    </submittedName>
</protein>
<keyword evidence="1" id="KW-0812">Transmembrane</keyword>
<keyword evidence="1" id="KW-1133">Transmembrane helix</keyword>
<keyword evidence="1" id="KW-0472">Membrane</keyword>